<dbReference type="RefSeq" id="WP_126683686.1">
    <property type="nucleotide sequence ID" value="NZ_RYYV01000003.1"/>
</dbReference>
<evidence type="ECO:0000256" key="1">
    <source>
        <dbReference type="SAM" id="MobiDB-lite"/>
    </source>
</evidence>
<dbReference type="Proteomes" id="UP000274358">
    <property type="component" value="Unassembled WGS sequence"/>
</dbReference>
<dbReference type="Pfam" id="PF12385">
    <property type="entry name" value="Peptidase_C70"/>
    <property type="match status" value="1"/>
</dbReference>
<gene>
    <name evidence="2" type="ORF">EKH80_05290</name>
</gene>
<feature type="region of interest" description="Disordered" evidence="1">
    <location>
        <begin position="1695"/>
        <end position="1718"/>
    </location>
</feature>
<organism evidence="2 3">
    <name type="scientific">Dyella choica</name>
    <dbReference type="NCBI Taxonomy" id="1927959"/>
    <lineage>
        <taxon>Bacteria</taxon>
        <taxon>Pseudomonadati</taxon>
        <taxon>Pseudomonadota</taxon>
        <taxon>Gammaproteobacteria</taxon>
        <taxon>Lysobacterales</taxon>
        <taxon>Rhodanobacteraceae</taxon>
        <taxon>Dyella</taxon>
    </lineage>
</organism>
<evidence type="ECO:0000313" key="3">
    <source>
        <dbReference type="Proteomes" id="UP000274358"/>
    </source>
</evidence>
<dbReference type="InterPro" id="IPR022118">
    <property type="entry name" value="Peptidase_C70_AvrRpt2"/>
</dbReference>
<reference evidence="2 3" key="1">
    <citation type="submission" date="2018-12" db="EMBL/GenBank/DDBJ databases">
        <title>Dyella dinghuensis sp. nov. DHOA06 and Dyella choica sp. nov. 4M-K27, isolated from forest soil.</title>
        <authorList>
            <person name="Qiu L.-H."/>
            <person name="Gao Z.-H."/>
        </authorList>
    </citation>
    <scope>NUCLEOTIDE SEQUENCE [LARGE SCALE GENOMIC DNA]</scope>
    <source>
        <strain evidence="2 3">4M-K27</strain>
    </source>
</reference>
<sequence>MLTLQRDFKYEGDARQAIFTSLRVKFNYPVFNYVADPNGAAVMRTNGVEKTLAIACELTDTNYRADLPPRDLMGENPASFVNYLQQAFANTNFNVEDIAFNVDVLYSDVVSNIPVGGTTFGCLYFPKTAAAAPTNGLVTATALPQPALPIANLLFAGNVSLINRAPYEQLFEDYRKLTSSQDEFGFANLLRQFVVLADDRTHELPTLNEAVLARLTTILTERGVTKTKEAIALVQERFAQLFNFGIQVKEIKPLAVAGRFTIKPKDNQPVTHDDVQLYDITVSYAVLSENDATSFASSRVDWASNPNKLENNAIAFTFDDKHPIVASAVHGSLTISVKAFDGSVVWSKGYRPDDPALQKLDIVVALQRPGTLSTADGKQVAVSQKLRGKLILVHAGTSLKDAMVLVQAKKKGDTTWRIVSAGAADSAGNFTIPYPVGNYVAAQALVSLTPNSPVDIPVTPGDPDGHSISDDFLYLLVDLPLPPPVEEEKEGTCDCRSTEIVPRLPDHNDLIHSDAFSQDVGGSCVSLSTPHRTLREFNYQAIVRTSDPDVANYTLIKRNDGSFDLTGGSTKVQRGPVDLHNPVKWQDAPDYHSNLSLYQAVTVATGHILHYKAEFRADGYSLGDMLYSLPLAPGQKKQIVIFDAAHSLQGSESQALSQGERLAANLTDDRGITDQIAGNLGESLQGSSDATTSGVSAGLGAAGSAGFFGASLGVAGGYANANSSAQQNSARNVGEYFHEKLRQSIMQNASSYRQQNASVVTRVQEGQHYSAETEVVANHNHCHAVTMAYFEVLRHYAIFQELTDAEECVFVPLLMTHFTPDNISKWRDVLARYLLPLHGDTYLQPYRTLRMGRAHPLLGAFDANDRIRTNYANVDFPASSYDDEVISNIQGELTMRVNLPRPKTRYDRIKSLPIITKTVTTQEVDPASAAMSAVAALFTFGLSLAAGDDGTHTVTQQVMARAQLFDAFMQMDANYQSVPPAQCVRITNFRPFQIKIFGSDQTFTPFNFFQESILDRQAWTAYANILGYTDVLDFLDYYFKDRLIAEWDGIFYQDIVPYVFQRLVDSLHLDSVATEWTSSQRYKGGERVMRLDMNGSTSLKRNQFNPKLKLSCGDTHLKSITDQLTLIVENVRLTYSTPHFNGVLFSGHSGMDLFPEVELYAPESANEKRNPRKEDAYVVQRLIEHLNSNVEHYNKALWFNLDGDRRFALLDGFNIQIYDDFGEAVGYRSLASVVKNQLISIAGNSLVFPVAAGYKVSKSYIVERNADGNAEDVSLLDHYAPLEPTPPYRVSIPSRGVYVESVKGQCDACEDEEDNTSQDWTKFTTDEPTQISPLTPPVPTVTDWKAAYKDFAPPIVNIQNAPATPAPGVGLAGITDLLGKSGIFKDVTGLDANQQNAIKTLQSNNENVRALADSAKGLAMQQHNTDNSDKIINSLKKAKDSGGITQQEYGGLLKNHFQQVIDGGESQKLQAAQAKPSLTDAAIDAANQGKGIKAQKTTPEGGTESVEIEGGSGENVLAQVNGNIPVLQQANDMACWATVATMMVNWKNGQNQTVPQVLAIAGTQYVNKFNNSQGLMASEKQGFISALGMTGEAPASYTLQQYITWMQTYGPLWVTTDSALDAGPFSPHARILTKITGSGTPDGVGTNFTFIDPATGSTTSSSFGDFINAYEQMVTDNPSDNLFVQIVHFTDNVSAGGSSSTSGGEGASEGGTVDTDPRREQVEVARQLSVFSGAPAGSVRKMFADYVTKKMAQVWNGSGGIICFADYKDQSRQVDYLNSNLVPAGYAAAAAKARDAITEAFDEWDNISAGKPDPLTWADPGTWAYTRSFVVNNQRFCAIRCFPLVKPNYAKDYFPVLAHEVCHYLLSFSEDAVLADTRAYLFDPSITAAADLTLGATARNALIQEVVGRRLNYLAHLEIDTATPVADASTGANIGKKVFEWAKGPFAANTYYGPITQFLTKLPSDAARRNQVGIWLQNFYTSVDMYDDSGFTTKLKNDLNMAGEFLKKATQADYDAQAPDGIH</sequence>
<proteinExistence type="predicted"/>
<accession>A0A3S0PQC0</accession>
<comment type="caution">
    <text evidence="2">The sequence shown here is derived from an EMBL/GenBank/DDBJ whole genome shotgun (WGS) entry which is preliminary data.</text>
</comment>
<name>A0A3S0PQC0_9GAMM</name>
<dbReference type="EMBL" id="RYYV01000003">
    <property type="protein sequence ID" value="RUL78249.1"/>
    <property type="molecule type" value="Genomic_DNA"/>
</dbReference>
<protein>
    <submittedName>
        <fullName evidence="2">Uncharacterized protein</fullName>
    </submittedName>
</protein>
<evidence type="ECO:0000313" key="2">
    <source>
        <dbReference type="EMBL" id="RUL78249.1"/>
    </source>
</evidence>
<keyword evidence="3" id="KW-1185">Reference proteome</keyword>
<dbReference type="OrthoDB" id="4312432at2"/>